<feature type="compositionally biased region" description="Basic and acidic residues" evidence="1">
    <location>
        <begin position="72"/>
        <end position="87"/>
    </location>
</feature>
<organism evidence="2 3">
    <name type="scientific">Ceratopteris richardii</name>
    <name type="common">Triangle waterfern</name>
    <dbReference type="NCBI Taxonomy" id="49495"/>
    <lineage>
        <taxon>Eukaryota</taxon>
        <taxon>Viridiplantae</taxon>
        <taxon>Streptophyta</taxon>
        <taxon>Embryophyta</taxon>
        <taxon>Tracheophyta</taxon>
        <taxon>Polypodiopsida</taxon>
        <taxon>Polypodiidae</taxon>
        <taxon>Polypodiales</taxon>
        <taxon>Pteridineae</taxon>
        <taxon>Pteridaceae</taxon>
        <taxon>Parkerioideae</taxon>
        <taxon>Ceratopteris</taxon>
    </lineage>
</organism>
<comment type="caution">
    <text evidence="2">The sequence shown here is derived from an EMBL/GenBank/DDBJ whole genome shotgun (WGS) entry which is preliminary data.</text>
</comment>
<proteinExistence type="predicted"/>
<reference evidence="2" key="1">
    <citation type="submission" date="2021-08" db="EMBL/GenBank/DDBJ databases">
        <title>WGS assembly of Ceratopteris richardii.</title>
        <authorList>
            <person name="Marchant D.B."/>
            <person name="Chen G."/>
            <person name="Jenkins J."/>
            <person name="Shu S."/>
            <person name="Leebens-Mack J."/>
            <person name="Grimwood J."/>
            <person name="Schmutz J."/>
            <person name="Soltis P."/>
            <person name="Soltis D."/>
            <person name="Chen Z.-H."/>
        </authorList>
    </citation>
    <scope>NUCLEOTIDE SEQUENCE</scope>
    <source>
        <strain evidence="2">Whitten #5841</strain>
        <tissue evidence="2">Leaf</tissue>
    </source>
</reference>
<dbReference type="EMBL" id="CM035414">
    <property type="protein sequence ID" value="KAH7430332.1"/>
    <property type="molecule type" value="Genomic_DNA"/>
</dbReference>
<accession>A0A8T2U4U0</accession>
<sequence length="161" mass="17727">MPTEPDKLRKYISAADHHGSGSVVAAATIPDDVIRYREDAMDPAINANPSGSLQHFGSPQEMTGLRMAAQGSERHESFQEDSGGREAETLTSYEVLSRANARLEPAAGTESEELETIRRLLDVSDDDLDSPNVRIGEWNDWLNEGYDVHCLPHSLFVDESS</sequence>
<protein>
    <submittedName>
        <fullName evidence="2">Uncharacterized protein</fullName>
    </submittedName>
</protein>
<gene>
    <name evidence="2" type="ORF">KP509_09G094100</name>
</gene>
<evidence type="ECO:0000256" key="1">
    <source>
        <dbReference type="SAM" id="MobiDB-lite"/>
    </source>
</evidence>
<keyword evidence="3" id="KW-1185">Reference proteome</keyword>
<name>A0A8T2U4U0_CERRI</name>
<feature type="region of interest" description="Disordered" evidence="1">
    <location>
        <begin position="68"/>
        <end position="87"/>
    </location>
</feature>
<evidence type="ECO:0000313" key="3">
    <source>
        <dbReference type="Proteomes" id="UP000825935"/>
    </source>
</evidence>
<dbReference type="Proteomes" id="UP000825935">
    <property type="component" value="Chromosome 9"/>
</dbReference>
<evidence type="ECO:0000313" key="2">
    <source>
        <dbReference type="EMBL" id="KAH7430332.1"/>
    </source>
</evidence>
<dbReference type="AlphaFoldDB" id="A0A8T2U4U0"/>